<dbReference type="Proteomes" id="UP001157502">
    <property type="component" value="Chromosome 22"/>
</dbReference>
<protein>
    <submittedName>
        <fullName evidence="1">Uncharacterized protein</fullName>
    </submittedName>
</protein>
<gene>
    <name evidence="1" type="ORF">DPEC_G00251590</name>
</gene>
<dbReference type="EMBL" id="CM055749">
    <property type="protein sequence ID" value="KAJ7994642.1"/>
    <property type="molecule type" value="Genomic_DNA"/>
</dbReference>
<comment type="caution">
    <text evidence="1">The sequence shown here is derived from an EMBL/GenBank/DDBJ whole genome shotgun (WGS) entry which is preliminary data.</text>
</comment>
<proteinExistence type="predicted"/>
<evidence type="ECO:0000313" key="2">
    <source>
        <dbReference type="Proteomes" id="UP001157502"/>
    </source>
</evidence>
<reference evidence="1" key="1">
    <citation type="submission" date="2021-05" db="EMBL/GenBank/DDBJ databases">
        <authorList>
            <person name="Pan Q."/>
            <person name="Jouanno E."/>
            <person name="Zahm M."/>
            <person name="Klopp C."/>
            <person name="Cabau C."/>
            <person name="Louis A."/>
            <person name="Berthelot C."/>
            <person name="Parey E."/>
            <person name="Roest Crollius H."/>
            <person name="Montfort J."/>
            <person name="Robinson-Rechavi M."/>
            <person name="Bouchez O."/>
            <person name="Lampietro C."/>
            <person name="Lopez Roques C."/>
            <person name="Donnadieu C."/>
            <person name="Postlethwait J."/>
            <person name="Bobe J."/>
            <person name="Dillon D."/>
            <person name="Chandos A."/>
            <person name="von Hippel F."/>
            <person name="Guiguen Y."/>
        </authorList>
    </citation>
    <scope>NUCLEOTIDE SEQUENCE</scope>
    <source>
        <strain evidence="1">YG-Jan2019</strain>
    </source>
</reference>
<accession>A0ACC2FTF6</accession>
<keyword evidence="2" id="KW-1185">Reference proteome</keyword>
<sequence length="72" mass="8014">MTQQYSMYSSDNVKLMKGRQVRNPSPEPATEPHGKPTMSSIPPTNTRGHRAKSVPTSAGPAQNRHRTDEHNM</sequence>
<organism evidence="1 2">
    <name type="scientific">Dallia pectoralis</name>
    <name type="common">Alaska blackfish</name>
    <dbReference type="NCBI Taxonomy" id="75939"/>
    <lineage>
        <taxon>Eukaryota</taxon>
        <taxon>Metazoa</taxon>
        <taxon>Chordata</taxon>
        <taxon>Craniata</taxon>
        <taxon>Vertebrata</taxon>
        <taxon>Euteleostomi</taxon>
        <taxon>Actinopterygii</taxon>
        <taxon>Neopterygii</taxon>
        <taxon>Teleostei</taxon>
        <taxon>Protacanthopterygii</taxon>
        <taxon>Esociformes</taxon>
        <taxon>Umbridae</taxon>
        <taxon>Dallia</taxon>
    </lineage>
</organism>
<evidence type="ECO:0000313" key="1">
    <source>
        <dbReference type="EMBL" id="KAJ7994642.1"/>
    </source>
</evidence>
<name>A0ACC2FTF6_DALPE</name>